<sequence>MTTTKYSSNNNRQFPQDSPIRAPAAPPSSNLPDASSTSSTYSQVVFGVDASSFDAITNLLHQTPENSLTESEDPEDCISCYLAPDSSSSHADSPPPREPLSQESRLSSLLVILLLLHIIDLTLRE</sequence>
<evidence type="ECO:0000313" key="3">
    <source>
        <dbReference type="Proteomes" id="UP000019487"/>
    </source>
</evidence>
<evidence type="ECO:0000313" key="2">
    <source>
        <dbReference type="EMBL" id="ESZ92699.1"/>
    </source>
</evidence>
<name>W9CCZ7_SCLBF</name>
<gene>
    <name evidence="2" type="ORF">SBOR_6911</name>
</gene>
<feature type="compositionally biased region" description="Polar residues" evidence="1">
    <location>
        <begin position="1"/>
        <end position="16"/>
    </location>
</feature>
<feature type="region of interest" description="Disordered" evidence="1">
    <location>
        <begin position="64"/>
        <end position="102"/>
    </location>
</feature>
<proteinExistence type="predicted"/>
<accession>W9CCZ7</accession>
<dbReference type="Proteomes" id="UP000019487">
    <property type="component" value="Unassembled WGS sequence"/>
</dbReference>
<feature type="compositionally biased region" description="Low complexity" evidence="1">
    <location>
        <begin position="83"/>
        <end position="92"/>
    </location>
</feature>
<comment type="caution">
    <text evidence="2">The sequence shown here is derived from an EMBL/GenBank/DDBJ whole genome shotgun (WGS) entry which is preliminary data.</text>
</comment>
<feature type="compositionally biased region" description="Polar residues" evidence="1">
    <location>
        <begin position="28"/>
        <end position="38"/>
    </location>
</feature>
<feature type="region of interest" description="Disordered" evidence="1">
    <location>
        <begin position="1"/>
        <end position="38"/>
    </location>
</feature>
<dbReference type="HOGENOM" id="CLU_1993931_0_0_1"/>
<evidence type="ECO:0000256" key="1">
    <source>
        <dbReference type="SAM" id="MobiDB-lite"/>
    </source>
</evidence>
<organism evidence="2 3">
    <name type="scientific">Sclerotinia borealis (strain F-4128)</name>
    <dbReference type="NCBI Taxonomy" id="1432307"/>
    <lineage>
        <taxon>Eukaryota</taxon>
        <taxon>Fungi</taxon>
        <taxon>Dikarya</taxon>
        <taxon>Ascomycota</taxon>
        <taxon>Pezizomycotina</taxon>
        <taxon>Leotiomycetes</taxon>
        <taxon>Helotiales</taxon>
        <taxon>Sclerotiniaceae</taxon>
        <taxon>Sclerotinia</taxon>
    </lineage>
</organism>
<reference evidence="2 3" key="1">
    <citation type="journal article" date="2014" name="Genome Announc.">
        <title>Draft genome sequence of Sclerotinia borealis, a psychrophilic plant pathogenic fungus.</title>
        <authorList>
            <person name="Mardanov A.V."/>
            <person name="Beletsky A.V."/>
            <person name="Kadnikov V.V."/>
            <person name="Ignatov A.N."/>
            <person name="Ravin N.V."/>
        </authorList>
    </citation>
    <scope>NUCLEOTIDE SEQUENCE [LARGE SCALE GENOMIC DNA]</scope>
    <source>
        <strain evidence="3">F-4157</strain>
    </source>
</reference>
<protein>
    <submittedName>
        <fullName evidence="2">Uncharacterized protein</fullName>
    </submittedName>
</protein>
<keyword evidence="3" id="KW-1185">Reference proteome</keyword>
<dbReference type="EMBL" id="AYSA01000366">
    <property type="protein sequence ID" value="ESZ92699.1"/>
    <property type="molecule type" value="Genomic_DNA"/>
</dbReference>
<dbReference type="AlphaFoldDB" id="W9CCZ7"/>